<dbReference type="Proteomes" id="UP000233769">
    <property type="component" value="Chromosome tk0001"/>
</dbReference>
<organism evidence="1 2">
    <name type="scientific">Methylorubrum extorquens</name>
    <name type="common">Methylobacterium dichloromethanicum</name>
    <name type="synonym">Methylobacterium extorquens</name>
    <dbReference type="NCBI Taxonomy" id="408"/>
    <lineage>
        <taxon>Bacteria</taxon>
        <taxon>Pseudomonadati</taxon>
        <taxon>Pseudomonadota</taxon>
        <taxon>Alphaproteobacteria</taxon>
        <taxon>Hyphomicrobiales</taxon>
        <taxon>Methylobacteriaceae</taxon>
        <taxon>Methylorubrum</taxon>
    </lineage>
</organism>
<protein>
    <submittedName>
        <fullName evidence="1">Uncharacterized protein</fullName>
    </submittedName>
</protein>
<name>A0A2N9AWR3_METEX</name>
<evidence type="ECO:0000313" key="1">
    <source>
        <dbReference type="EMBL" id="SOR31765.1"/>
    </source>
</evidence>
<dbReference type="AlphaFoldDB" id="A0A2N9AWR3"/>
<proteinExistence type="predicted"/>
<evidence type="ECO:0000313" key="2">
    <source>
        <dbReference type="Proteomes" id="UP000233769"/>
    </source>
</evidence>
<dbReference type="EMBL" id="LT962688">
    <property type="protein sequence ID" value="SOR31765.1"/>
    <property type="molecule type" value="Genomic_DNA"/>
</dbReference>
<accession>A0A2N9AWR3</accession>
<sequence length="25" mass="2746">MSSSNEAQFKPQCFVWAGKSEAPTD</sequence>
<reference evidence="2" key="1">
    <citation type="submission" date="2017-10" db="EMBL/GenBank/DDBJ databases">
        <authorList>
            <person name="Regsiter A."/>
            <person name="William W."/>
        </authorList>
    </citation>
    <scope>NUCLEOTIDE SEQUENCE [LARGE SCALE GENOMIC DNA]</scope>
</reference>
<gene>
    <name evidence="1" type="ORF">TK0001_5189</name>
</gene>